<evidence type="ECO:0000313" key="4">
    <source>
        <dbReference type="Proteomes" id="UP000175691"/>
    </source>
</evidence>
<dbReference type="OrthoDB" id="176168at2"/>
<evidence type="ECO:0000256" key="1">
    <source>
        <dbReference type="SAM" id="SignalP"/>
    </source>
</evidence>
<keyword evidence="1" id="KW-0732">Signal</keyword>
<feature type="signal peptide" evidence="1">
    <location>
        <begin position="1"/>
        <end position="23"/>
    </location>
</feature>
<dbReference type="InterPro" id="IPR010496">
    <property type="entry name" value="AL/BT2_dom"/>
</dbReference>
<dbReference type="Gene3D" id="2.60.120.560">
    <property type="entry name" value="Exo-inulinase, domain 1"/>
    <property type="match status" value="1"/>
</dbReference>
<dbReference type="Proteomes" id="UP000175691">
    <property type="component" value="Unassembled WGS sequence"/>
</dbReference>
<name>A0A1E7Z5N9_9ALTE</name>
<organism evidence="3 4">
    <name type="scientific">Alteromonas confluentis</name>
    <dbReference type="NCBI Taxonomy" id="1656094"/>
    <lineage>
        <taxon>Bacteria</taxon>
        <taxon>Pseudomonadati</taxon>
        <taxon>Pseudomonadota</taxon>
        <taxon>Gammaproteobacteria</taxon>
        <taxon>Alteromonadales</taxon>
        <taxon>Alteromonadaceae</taxon>
        <taxon>Alteromonas/Salinimonas group</taxon>
        <taxon>Alteromonas</taxon>
    </lineage>
</organism>
<evidence type="ECO:0000259" key="2">
    <source>
        <dbReference type="Pfam" id="PF06439"/>
    </source>
</evidence>
<evidence type="ECO:0000313" key="3">
    <source>
        <dbReference type="EMBL" id="OFC68704.1"/>
    </source>
</evidence>
<feature type="domain" description="3-keto-alpha-glucoside-1,2-lyase/3-keto-2-hydroxy-glucal hydratase" evidence="2">
    <location>
        <begin position="36"/>
        <end position="230"/>
    </location>
</feature>
<reference evidence="3 4" key="1">
    <citation type="submission" date="2016-08" db="EMBL/GenBank/DDBJ databases">
        <authorList>
            <person name="Seilhamer J.J."/>
        </authorList>
    </citation>
    <scope>NUCLEOTIDE SEQUENCE [LARGE SCALE GENOMIC DNA]</scope>
    <source>
        <strain evidence="3 4">KCTC 42603</strain>
    </source>
</reference>
<keyword evidence="4" id="KW-1185">Reference proteome</keyword>
<feature type="chain" id="PRO_5009209376" evidence="1">
    <location>
        <begin position="24"/>
        <end position="232"/>
    </location>
</feature>
<keyword evidence="3" id="KW-0378">Hydrolase</keyword>
<comment type="caution">
    <text evidence="3">The sequence shown here is derived from an EMBL/GenBank/DDBJ whole genome shotgun (WGS) entry which is preliminary data.</text>
</comment>
<dbReference type="RefSeq" id="WP_070127743.1">
    <property type="nucleotide sequence ID" value="NZ_MDHN01000045.1"/>
</dbReference>
<gene>
    <name evidence="3" type="ORF">BFC18_01230</name>
</gene>
<dbReference type="GO" id="GO:0016787">
    <property type="term" value="F:hydrolase activity"/>
    <property type="evidence" value="ECO:0007669"/>
    <property type="project" value="UniProtKB-KW"/>
</dbReference>
<dbReference type="STRING" id="1656094.BFC18_01230"/>
<dbReference type="AlphaFoldDB" id="A0A1E7Z5N9"/>
<proteinExistence type="predicted"/>
<sequence length="232" mass="25760">MNRFKTLLSALIVSTTTTTAVLAQDNQLTAAQKAQGWVSLFDGKNPTAWRNYQKSDIQPGWVVENGALKLEKAGAGDLISKQAFGDFDLYIDWKISEAGNSGIFILADEKGKMIYSHAPEIQILDNEKAHDNKIDTHLSGSLYDMVAVHPSALKPAGEWNTVRIKLQDKLLQIWQNDVMTTNVVIGTSTWDNLVAASKFADWNGFATNETGHLGLQDHGNVVWFKNMRIKEL</sequence>
<protein>
    <submittedName>
        <fullName evidence="3">Glycosyl hydrolase</fullName>
    </submittedName>
</protein>
<dbReference type="Pfam" id="PF06439">
    <property type="entry name" value="3keto-disac_hyd"/>
    <property type="match status" value="1"/>
</dbReference>
<dbReference type="EMBL" id="MDHN01000045">
    <property type="protein sequence ID" value="OFC68704.1"/>
    <property type="molecule type" value="Genomic_DNA"/>
</dbReference>
<accession>A0A1E7Z5N9</accession>